<evidence type="ECO:0000256" key="1">
    <source>
        <dbReference type="SAM" id="Phobius"/>
    </source>
</evidence>
<accession>A0A0F6SFD3</accession>
<sequence>MTGAARGRQEESMTPIRDSLIAPPWLPTLLAIASLLVVLPIEALMLLELARMGSLASVLSIERLFVLAIPLALAAPFVLYAAWAWTTPSPLVIDRAAGKLRLGRASMDLAQITGVTVVSTRIAVEERKALDLEWDLVIKRGVGAHAIALLPSRREIRADRMKWPMRIGAQQLARVLGVPYVDG</sequence>
<keyword evidence="1" id="KW-0812">Transmembrane</keyword>
<keyword evidence="1" id="KW-0472">Membrane</keyword>
<reference evidence="2 3" key="1">
    <citation type="submission" date="2015-03" db="EMBL/GenBank/DDBJ databases">
        <title>Genome assembly of Sandaracinus amylolyticus DSM 53668.</title>
        <authorList>
            <person name="Sharma G."/>
            <person name="Subramanian S."/>
        </authorList>
    </citation>
    <scope>NUCLEOTIDE SEQUENCE [LARGE SCALE GENOMIC DNA]</scope>
    <source>
        <strain evidence="2 3">DSM 53668</strain>
    </source>
</reference>
<gene>
    <name evidence="2" type="ORF">DB32_003893</name>
</gene>
<dbReference type="KEGG" id="samy:DB32_003893"/>
<name>A0A0F6SFD3_9BACT</name>
<evidence type="ECO:0000313" key="2">
    <source>
        <dbReference type="EMBL" id="AKF06744.1"/>
    </source>
</evidence>
<feature type="transmembrane region" description="Helical" evidence="1">
    <location>
        <begin position="64"/>
        <end position="85"/>
    </location>
</feature>
<dbReference type="EMBL" id="CP011125">
    <property type="protein sequence ID" value="AKF06744.1"/>
    <property type="molecule type" value="Genomic_DNA"/>
</dbReference>
<protein>
    <submittedName>
        <fullName evidence="2">Uncharacterized protein</fullName>
    </submittedName>
</protein>
<feature type="transmembrane region" description="Helical" evidence="1">
    <location>
        <begin position="25"/>
        <end position="44"/>
    </location>
</feature>
<keyword evidence="1" id="KW-1133">Transmembrane helix</keyword>
<keyword evidence="3" id="KW-1185">Reference proteome</keyword>
<dbReference type="Proteomes" id="UP000034883">
    <property type="component" value="Chromosome"/>
</dbReference>
<organism evidence="2 3">
    <name type="scientific">Sandaracinus amylolyticus</name>
    <dbReference type="NCBI Taxonomy" id="927083"/>
    <lineage>
        <taxon>Bacteria</taxon>
        <taxon>Pseudomonadati</taxon>
        <taxon>Myxococcota</taxon>
        <taxon>Polyangia</taxon>
        <taxon>Polyangiales</taxon>
        <taxon>Sandaracinaceae</taxon>
        <taxon>Sandaracinus</taxon>
    </lineage>
</organism>
<proteinExistence type="predicted"/>
<evidence type="ECO:0000313" key="3">
    <source>
        <dbReference type="Proteomes" id="UP000034883"/>
    </source>
</evidence>
<dbReference type="AlphaFoldDB" id="A0A0F6SFD3"/>